<evidence type="ECO:0000256" key="2">
    <source>
        <dbReference type="ARBA" id="ARBA00022723"/>
    </source>
</evidence>
<evidence type="ECO:0000259" key="6">
    <source>
        <dbReference type="PROSITE" id="PS51007"/>
    </source>
</evidence>
<feature type="signal peptide" evidence="5">
    <location>
        <begin position="1"/>
        <end position="22"/>
    </location>
</feature>
<evidence type="ECO:0000256" key="1">
    <source>
        <dbReference type="ARBA" id="ARBA00022617"/>
    </source>
</evidence>
<dbReference type="Proteomes" id="UP001623232">
    <property type="component" value="Chromosome"/>
</dbReference>
<gene>
    <name evidence="7" type="ORF">QEZ52_15870</name>
</gene>
<dbReference type="Gene3D" id="1.10.760.10">
    <property type="entry name" value="Cytochrome c-like domain"/>
    <property type="match status" value="1"/>
</dbReference>
<keyword evidence="8" id="KW-1185">Reference proteome</keyword>
<dbReference type="InterPro" id="IPR009056">
    <property type="entry name" value="Cyt_c-like_dom"/>
</dbReference>
<evidence type="ECO:0000313" key="7">
    <source>
        <dbReference type="EMBL" id="WZK88071.1"/>
    </source>
</evidence>
<evidence type="ECO:0000256" key="4">
    <source>
        <dbReference type="PROSITE-ProRule" id="PRU00433"/>
    </source>
</evidence>
<evidence type="ECO:0000256" key="5">
    <source>
        <dbReference type="SAM" id="SignalP"/>
    </source>
</evidence>
<dbReference type="PROSITE" id="PS51007">
    <property type="entry name" value="CYTC"/>
    <property type="match status" value="1"/>
</dbReference>
<evidence type="ECO:0000313" key="8">
    <source>
        <dbReference type="Proteomes" id="UP001623232"/>
    </source>
</evidence>
<keyword evidence="1 4" id="KW-0349">Heme</keyword>
<organism evidence="7 8">
    <name type="scientific">Aliisedimentitalea scapharcae</name>
    <dbReference type="NCBI Taxonomy" id="1524259"/>
    <lineage>
        <taxon>Bacteria</taxon>
        <taxon>Pseudomonadati</taxon>
        <taxon>Pseudomonadota</taxon>
        <taxon>Alphaproteobacteria</taxon>
        <taxon>Rhodobacterales</taxon>
        <taxon>Roseobacteraceae</taxon>
        <taxon>Aliisedimentitalea</taxon>
    </lineage>
</organism>
<dbReference type="SUPFAM" id="SSF46626">
    <property type="entry name" value="Cytochrome c"/>
    <property type="match status" value="1"/>
</dbReference>
<proteinExistence type="predicted"/>
<protein>
    <submittedName>
        <fullName evidence="7">Cytochrome c</fullName>
    </submittedName>
</protein>
<evidence type="ECO:0000256" key="3">
    <source>
        <dbReference type="ARBA" id="ARBA00023004"/>
    </source>
</evidence>
<feature type="chain" id="PRO_5045270455" evidence="5">
    <location>
        <begin position="23"/>
        <end position="135"/>
    </location>
</feature>
<dbReference type="Pfam" id="PF00034">
    <property type="entry name" value="Cytochrom_C"/>
    <property type="match status" value="1"/>
</dbReference>
<accession>A0ABZ2XTQ1</accession>
<keyword evidence="3 4" id="KW-0408">Iron</keyword>
<feature type="domain" description="Cytochrome c" evidence="6">
    <location>
        <begin position="25"/>
        <end position="135"/>
    </location>
</feature>
<keyword evidence="2 4" id="KW-0479">Metal-binding</keyword>
<reference evidence="7 8" key="1">
    <citation type="submission" date="2023-04" db="EMBL/GenBank/DDBJ databases">
        <title>Complete genome sequence of Alisedimentitalea scapharcae.</title>
        <authorList>
            <person name="Rong J.-C."/>
            <person name="Yi M.-L."/>
            <person name="Zhao Q."/>
        </authorList>
    </citation>
    <scope>NUCLEOTIDE SEQUENCE [LARGE SCALE GENOMIC DNA]</scope>
    <source>
        <strain evidence="7 8">KCTC 42119</strain>
    </source>
</reference>
<dbReference type="EMBL" id="CP123584">
    <property type="protein sequence ID" value="WZK88071.1"/>
    <property type="molecule type" value="Genomic_DNA"/>
</dbReference>
<sequence>MNRMTPWMCCAAALGLWACSDAEMPPAAEGETLYLENCAACHGVRGQGGELVGGQNAPDLTRIAARRGGDFPRAEILSRIDGYGRGHDTSQIMPEFGALLSGPPIPLDVDGVMTPTPRSLVALLTYLESAQVADG</sequence>
<dbReference type="RefSeq" id="WP_406645432.1">
    <property type="nucleotide sequence ID" value="NZ_CP123584.1"/>
</dbReference>
<dbReference type="InterPro" id="IPR036909">
    <property type="entry name" value="Cyt_c-like_dom_sf"/>
</dbReference>
<name>A0ABZ2XTQ1_9RHOB</name>
<keyword evidence="5" id="KW-0732">Signal</keyword>